<evidence type="ECO:0000259" key="1">
    <source>
        <dbReference type="Pfam" id="PF01850"/>
    </source>
</evidence>
<dbReference type="Proteomes" id="UP001208540">
    <property type="component" value="Unassembled WGS sequence"/>
</dbReference>
<proteinExistence type="predicted"/>
<protein>
    <submittedName>
        <fullName evidence="3">Type II toxin-antitoxin system VapC family toxin</fullName>
    </submittedName>
</protein>
<evidence type="ECO:0000313" key="3">
    <source>
        <dbReference type="EMBL" id="MCW7530317.1"/>
    </source>
</evidence>
<evidence type="ECO:0000313" key="5">
    <source>
        <dbReference type="Proteomes" id="UP001208912"/>
    </source>
</evidence>
<sequence length="128" mass="14768">MKYLLDTHTFLWMVYEPEKLSKKVLRVVENADTDLFLSVASIWEIIIKYNLGKLNLHISPEKMISESLIATDCQTLTISMGHTFGLVGLPEYHQDPFDRILVCQSNYEKMAILTKDALVTQYKVDAVW</sequence>
<gene>
    <name evidence="2" type="ORF">ND861_08980</name>
    <name evidence="3" type="ORF">ND862_08860</name>
</gene>
<name>A0AAW5VJZ3_9LEPT</name>
<evidence type="ECO:0000313" key="4">
    <source>
        <dbReference type="Proteomes" id="UP001208540"/>
    </source>
</evidence>
<organism evidence="3 4">
    <name type="scientific">Leptospira soteropolitanensis</name>
    <dbReference type="NCBI Taxonomy" id="2950025"/>
    <lineage>
        <taxon>Bacteria</taxon>
        <taxon>Pseudomonadati</taxon>
        <taxon>Spirochaetota</taxon>
        <taxon>Spirochaetia</taxon>
        <taxon>Leptospirales</taxon>
        <taxon>Leptospiraceae</taxon>
        <taxon>Leptospira</taxon>
    </lineage>
</organism>
<dbReference type="Pfam" id="PF01850">
    <property type="entry name" value="PIN"/>
    <property type="match status" value="1"/>
</dbReference>
<accession>A0AAW5VJZ3</accession>
<evidence type="ECO:0000313" key="2">
    <source>
        <dbReference type="EMBL" id="MCW7526474.1"/>
    </source>
</evidence>
<dbReference type="AlphaFoldDB" id="A0AAW5VJZ3"/>
<dbReference type="RefSeq" id="WP_265351706.1">
    <property type="nucleotide sequence ID" value="NZ_JAMQPL010000003.1"/>
</dbReference>
<dbReference type="SUPFAM" id="SSF88723">
    <property type="entry name" value="PIN domain-like"/>
    <property type="match status" value="1"/>
</dbReference>
<dbReference type="InterPro" id="IPR029060">
    <property type="entry name" value="PIN-like_dom_sf"/>
</dbReference>
<dbReference type="InterPro" id="IPR041705">
    <property type="entry name" value="PIN_Sll0205"/>
</dbReference>
<comment type="caution">
    <text evidence="3">The sequence shown here is derived from an EMBL/GenBank/DDBJ whole genome shotgun (WGS) entry which is preliminary data.</text>
</comment>
<reference evidence="3 5" key="1">
    <citation type="submission" date="2022-06" db="EMBL/GenBank/DDBJ databases">
        <title>Leptospira isolates from biofilms formed at urban environments.</title>
        <authorList>
            <person name="Ribeiro P.S."/>
            <person name="Sousa T."/>
            <person name="Carvalho N."/>
            <person name="Aburjaile F."/>
            <person name="Neves F."/>
            <person name="Oliveira D."/>
            <person name="Blanco L."/>
            <person name="Lima J."/>
            <person name="Costa F."/>
            <person name="Brenig B."/>
            <person name="Soares S."/>
            <person name="Ramos R."/>
            <person name="Goes-Neto A."/>
            <person name="Matiuzzi M."/>
            <person name="Azevedo V."/>
            <person name="Ristow P."/>
        </authorList>
    </citation>
    <scope>NUCLEOTIDE SEQUENCE</scope>
    <source>
        <strain evidence="2 5">VSF19</strain>
        <strain evidence="3">VSF20</strain>
    </source>
</reference>
<dbReference type="InterPro" id="IPR052919">
    <property type="entry name" value="TA_system_RNase"/>
</dbReference>
<dbReference type="InterPro" id="IPR002716">
    <property type="entry name" value="PIN_dom"/>
</dbReference>
<dbReference type="PANTHER" id="PTHR36173">
    <property type="entry name" value="RIBONUCLEASE VAPC16-RELATED"/>
    <property type="match status" value="1"/>
</dbReference>
<dbReference type="EMBL" id="JAMQPL010000003">
    <property type="protein sequence ID" value="MCW7530317.1"/>
    <property type="molecule type" value="Genomic_DNA"/>
</dbReference>
<dbReference type="Proteomes" id="UP001208912">
    <property type="component" value="Unassembled WGS sequence"/>
</dbReference>
<dbReference type="PANTHER" id="PTHR36173:SF2">
    <property type="entry name" value="RIBONUCLEASE VAPC16"/>
    <property type="match status" value="1"/>
</dbReference>
<dbReference type="CDD" id="cd09872">
    <property type="entry name" value="PIN_Sll0205-like"/>
    <property type="match status" value="1"/>
</dbReference>
<keyword evidence="5" id="KW-1185">Reference proteome</keyword>
<feature type="domain" description="PIN" evidence="1">
    <location>
        <begin position="3"/>
        <end position="117"/>
    </location>
</feature>
<dbReference type="EMBL" id="JAMQPM010000003">
    <property type="protein sequence ID" value="MCW7526474.1"/>
    <property type="molecule type" value="Genomic_DNA"/>
</dbReference>